<keyword evidence="5 9" id="KW-0064">Aspartyl protease</keyword>
<feature type="transmembrane region" description="Helical" evidence="9">
    <location>
        <begin position="99"/>
        <end position="116"/>
    </location>
</feature>
<dbReference type="InterPro" id="IPR001872">
    <property type="entry name" value="Peptidase_A8"/>
</dbReference>
<evidence type="ECO:0000313" key="12">
    <source>
        <dbReference type="Proteomes" id="UP000660454"/>
    </source>
</evidence>
<evidence type="ECO:0000256" key="7">
    <source>
        <dbReference type="ARBA" id="ARBA00022989"/>
    </source>
</evidence>
<dbReference type="PRINTS" id="PR00781">
    <property type="entry name" value="LIPOSIGPTASE"/>
</dbReference>
<comment type="pathway">
    <text evidence="9">Protein modification; lipoprotein biosynthesis (signal peptide cleavage).</text>
</comment>
<dbReference type="HAMAP" id="MF_00161">
    <property type="entry name" value="LspA"/>
    <property type="match status" value="1"/>
</dbReference>
<feature type="active site" evidence="9">
    <location>
        <position position="132"/>
    </location>
</feature>
<evidence type="ECO:0000256" key="4">
    <source>
        <dbReference type="ARBA" id="ARBA00022692"/>
    </source>
</evidence>
<feature type="transmembrane region" description="Helical" evidence="9">
    <location>
        <begin position="136"/>
        <end position="161"/>
    </location>
</feature>
<evidence type="ECO:0000256" key="10">
    <source>
        <dbReference type="RuleBase" id="RU004181"/>
    </source>
</evidence>
<evidence type="ECO:0000256" key="3">
    <source>
        <dbReference type="ARBA" id="ARBA00022670"/>
    </source>
</evidence>
<keyword evidence="8 9" id="KW-0472">Membrane</keyword>
<evidence type="ECO:0000256" key="9">
    <source>
        <dbReference type="HAMAP-Rule" id="MF_00161"/>
    </source>
</evidence>
<dbReference type="PANTHER" id="PTHR33695:SF1">
    <property type="entry name" value="LIPOPROTEIN SIGNAL PEPTIDASE"/>
    <property type="match status" value="1"/>
</dbReference>
<name>A0ABQ4GW06_9ACTN</name>
<sequence length="177" mass="18506">MSDGRGSQETRSGTRPYGRMLVLAAVVLLVDQASKFWAISALSDGEGITLIPRLIGLRLLLNPGAAFSIGEGTTWVFTLTAAAAVAGILYVGRRLRSPAWALVLGTLLGGATSHLLDRLFRPPGFAQGHVVDFIDYGGLFVGNVADIALTVGCALLLLLILRDVPLGDVPGKGRPSA</sequence>
<evidence type="ECO:0000256" key="8">
    <source>
        <dbReference type="ARBA" id="ARBA00023136"/>
    </source>
</evidence>
<keyword evidence="12" id="KW-1185">Reference proteome</keyword>
<feature type="transmembrane region" description="Helical" evidence="9">
    <location>
        <begin position="20"/>
        <end position="38"/>
    </location>
</feature>
<evidence type="ECO:0000256" key="1">
    <source>
        <dbReference type="ARBA" id="ARBA00006139"/>
    </source>
</evidence>
<reference evidence="11 12" key="1">
    <citation type="submission" date="2021-01" db="EMBL/GenBank/DDBJ databases">
        <title>Whole genome shotgun sequence of Microbispora siamensis NBRC 104113.</title>
        <authorList>
            <person name="Komaki H."/>
            <person name="Tamura T."/>
        </authorList>
    </citation>
    <scope>NUCLEOTIDE SEQUENCE [LARGE SCALE GENOMIC DNA]</scope>
    <source>
        <strain evidence="11 12">NBRC 104113</strain>
    </source>
</reference>
<feature type="active site" evidence="9">
    <location>
        <position position="146"/>
    </location>
</feature>
<evidence type="ECO:0000256" key="2">
    <source>
        <dbReference type="ARBA" id="ARBA00022475"/>
    </source>
</evidence>
<feature type="transmembrane region" description="Helical" evidence="9">
    <location>
        <begin position="75"/>
        <end position="92"/>
    </location>
</feature>
<gene>
    <name evidence="9" type="primary">lspA</name>
    <name evidence="11" type="ORF">Msi02_64180</name>
</gene>
<keyword evidence="2 9" id="KW-1003">Cell membrane</keyword>
<dbReference type="EC" id="3.4.23.36" evidence="9"/>
<proteinExistence type="inferred from homology"/>
<evidence type="ECO:0000313" key="11">
    <source>
        <dbReference type="EMBL" id="GIH65601.1"/>
    </source>
</evidence>
<keyword evidence="4 9" id="KW-0812">Transmembrane</keyword>
<comment type="subcellular location">
    <subcellularLocation>
        <location evidence="9">Cell membrane</location>
        <topology evidence="9">Multi-pass membrane protein</topology>
    </subcellularLocation>
</comment>
<dbReference type="Pfam" id="PF01252">
    <property type="entry name" value="Peptidase_A8"/>
    <property type="match status" value="1"/>
</dbReference>
<comment type="similarity">
    <text evidence="1 9 10">Belongs to the peptidase A8 family.</text>
</comment>
<accession>A0ABQ4GW06</accession>
<keyword evidence="3 9" id="KW-0645">Protease</keyword>
<protein>
    <recommendedName>
        <fullName evidence="9">Lipoprotein signal peptidase</fullName>
        <ecNumber evidence="9">3.4.23.36</ecNumber>
    </recommendedName>
    <alternativeName>
        <fullName evidence="9">Prolipoprotein signal peptidase</fullName>
    </alternativeName>
    <alternativeName>
        <fullName evidence="9">Signal peptidase II</fullName>
        <shortName evidence="9">SPase II</shortName>
    </alternativeName>
</protein>
<dbReference type="EMBL" id="BOOF01000042">
    <property type="protein sequence ID" value="GIH65601.1"/>
    <property type="molecule type" value="Genomic_DNA"/>
</dbReference>
<evidence type="ECO:0000256" key="5">
    <source>
        <dbReference type="ARBA" id="ARBA00022750"/>
    </source>
</evidence>
<evidence type="ECO:0000256" key="6">
    <source>
        <dbReference type="ARBA" id="ARBA00022801"/>
    </source>
</evidence>
<comment type="catalytic activity">
    <reaction evidence="9">
        <text>Release of signal peptides from bacterial membrane prolipoproteins. Hydrolyzes -Xaa-Yaa-Zaa-|-(S,diacylglyceryl)Cys-, in which Xaa is hydrophobic (preferably Leu), and Yaa (Ala or Ser) and Zaa (Gly or Ala) have small, neutral side chains.</text>
        <dbReference type="EC" id="3.4.23.36"/>
    </reaction>
</comment>
<keyword evidence="7 9" id="KW-1133">Transmembrane helix</keyword>
<organism evidence="11 12">
    <name type="scientific">Microbispora siamensis</name>
    <dbReference type="NCBI Taxonomy" id="564413"/>
    <lineage>
        <taxon>Bacteria</taxon>
        <taxon>Bacillati</taxon>
        <taxon>Actinomycetota</taxon>
        <taxon>Actinomycetes</taxon>
        <taxon>Streptosporangiales</taxon>
        <taxon>Streptosporangiaceae</taxon>
        <taxon>Microbispora</taxon>
    </lineage>
</organism>
<comment type="caution">
    <text evidence="11">The sequence shown here is derived from an EMBL/GenBank/DDBJ whole genome shotgun (WGS) entry which is preliminary data.</text>
</comment>
<dbReference type="PANTHER" id="PTHR33695">
    <property type="entry name" value="LIPOPROTEIN SIGNAL PEPTIDASE"/>
    <property type="match status" value="1"/>
</dbReference>
<keyword evidence="6 9" id="KW-0378">Hydrolase</keyword>
<comment type="function">
    <text evidence="9">This protein specifically catalyzes the removal of signal peptides from prolipoproteins.</text>
</comment>
<dbReference type="Proteomes" id="UP000660454">
    <property type="component" value="Unassembled WGS sequence"/>
</dbReference>